<dbReference type="Gene3D" id="3.40.630.30">
    <property type="match status" value="1"/>
</dbReference>
<comment type="caution">
    <text evidence="2">The sequence shown here is derived from an EMBL/GenBank/DDBJ whole genome shotgun (WGS) entry which is preliminary data.</text>
</comment>
<dbReference type="InterPro" id="IPR000182">
    <property type="entry name" value="GNAT_dom"/>
</dbReference>
<protein>
    <submittedName>
        <fullName evidence="2">Aminoglycoside 6'-N-acetyltransferase</fullName>
    </submittedName>
</protein>
<keyword evidence="2" id="KW-0808">Transferase</keyword>
<sequence>MVELHGSYVRLRPVAARDATRLREVLADPTVARWWGDPDEELAGVLEPDEDTASFVIEYADNVVGLIQYSEEPTPGYRHAGIDIAVHSDWHGRGVGTDAIHTLARYLLDVRGHHRLTIDPAADNASAIRVYKRLGFRPVGLLRQYERAPEGHWRDGLLLDLLATELRPVARS</sequence>
<dbReference type="GO" id="GO:0005737">
    <property type="term" value="C:cytoplasm"/>
    <property type="evidence" value="ECO:0007669"/>
    <property type="project" value="TreeGrafter"/>
</dbReference>
<dbReference type="Proteomes" id="UP000294911">
    <property type="component" value="Unassembled WGS sequence"/>
</dbReference>
<reference evidence="2 3" key="1">
    <citation type="submission" date="2019-03" db="EMBL/GenBank/DDBJ databases">
        <title>Genomic Encyclopedia of Type Strains, Phase IV (KMG-IV): sequencing the most valuable type-strain genomes for metagenomic binning, comparative biology and taxonomic classification.</title>
        <authorList>
            <person name="Goeker M."/>
        </authorList>
    </citation>
    <scope>NUCLEOTIDE SEQUENCE [LARGE SCALE GENOMIC DNA]</scope>
    <source>
        <strain evidence="2 3">DSM 45765</strain>
    </source>
</reference>
<dbReference type="Pfam" id="PF00583">
    <property type="entry name" value="Acetyltransf_1"/>
    <property type="match status" value="1"/>
</dbReference>
<dbReference type="InterPro" id="IPR016181">
    <property type="entry name" value="Acyl_CoA_acyltransferase"/>
</dbReference>
<dbReference type="CDD" id="cd04301">
    <property type="entry name" value="NAT_SF"/>
    <property type="match status" value="1"/>
</dbReference>
<dbReference type="GO" id="GO:1990189">
    <property type="term" value="F:protein N-terminal-serine acetyltransferase activity"/>
    <property type="evidence" value="ECO:0007669"/>
    <property type="project" value="TreeGrafter"/>
</dbReference>
<keyword evidence="3" id="KW-1185">Reference proteome</keyword>
<evidence type="ECO:0000313" key="3">
    <source>
        <dbReference type="Proteomes" id="UP000294911"/>
    </source>
</evidence>
<proteinExistence type="predicted"/>
<evidence type="ECO:0000259" key="1">
    <source>
        <dbReference type="PROSITE" id="PS51186"/>
    </source>
</evidence>
<dbReference type="OrthoDB" id="9814648at2"/>
<dbReference type="SUPFAM" id="SSF55729">
    <property type="entry name" value="Acyl-CoA N-acyltransferases (Nat)"/>
    <property type="match status" value="1"/>
</dbReference>
<gene>
    <name evidence="2" type="ORF">EV191_104162</name>
</gene>
<accession>A0A4R2R2D7</accession>
<dbReference type="PANTHER" id="PTHR43441:SF2">
    <property type="entry name" value="FAMILY ACETYLTRANSFERASE, PUTATIVE (AFU_ORTHOLOGUE AFUA_7G00850)-RELATED"/>
    <property type="match status" value="1"/>
</dbReference>
<dbReference type="PROSITE" id="PS51186">
    <property type="entry name" value="GNAT"/>
    <property type="match status" value="1"/>
</dbReference>
<dbReference type="InterPro" id="IPR051908">
    <property type="entry name" value="Ribosomal_N-acetyltransferase"/>
</dbReference>
<name>A0A4R2R2D7_9PSEU</name>
<dbReference type="AlphaFoldDB" id="A0A4R2R2D7"/>
<organism evidence="2 3">
    <name type="scientific">Tamaricihabitans halophyticus</name>
    <dbReference type="NCBI Taxonomy" id="1262583"/>
    <lineage>
        <taxon>Bacteria</taxon>
        <taxon>Bacillati</taxon>
        <taxon>Actinomycetota</taxon>
        <taxon>Actinomycetes</taxon>
        <taxon>Pseudonocardiales</taxon>
        <taxon>Pseudonocardiaceae</taxon>
        <taxon>Tamaricihabitans</taxon>
    </lineage>
</organism>
<dbReference type="GO" id="GO:0008999">
    <property type="term" value="F:protein-N-terminal-alanine acetyltransferase activity"/>
    <property type="evidence" value="ECO:0007669"/>
    <property type="project" value="TreeGrafter"/>
</dbReference>
<dbReference type="EMBL" id="SLXQ01000004">
    <property type="protein sequence ID" value="TCP53595.1"/>
    <property type="molecule type" value="Genomic_DNA"/>
</dbReference>
<feature type="domain" description="N-acetyltransferase" evidence="1">
    <location>
        <begin position="9"/>
        <end position="160"/>
    </location>
</feature>
<dbReference type="PANTHER" id="PTHR43441">
    <property type="entry name" value="RIBOSOMAL-PROTEIN-SERINE ACETYLTRANSFERASE"/>
    <property type="match status" value="1"/>
</dbReference>
<evidence type="ECO:0000313" key="2">
    <source>
        <dbReference type="EMBL" id="TCP53595.1"/>
    </source>
</evidence>